<protein>
    <recommendedName>
        <fullName evidence="3">Outer membrane protein/protective antigen OMA87</fullName>
    </recommendedName>
</protein>
<evidence type="ECO:0000313" key="2">
    <source>
        <dbReference type="Proteomes" id="UP000030103"/>
    </source>
</evidence>
<dbReference type="AlphaFoldDB" id="A0A0A2E8C3"/>
<organism evidence="1 2">
    <name type="scientific">Porphyromonas macacae</name>
    <dbReference type="NCBI Taxonomy" id="28115"/>
    <lineage>
        <taxon>Bacteria</taxon>
        <taxon>Pseudomonadati</taxon>
        <taxon>Bacteroidota</taxon>
        <taxon>Bacteroidia</taxon>
        <taxon>Bacteroidales</taxon>
        <taxon>Porphyromonadaceae</taxon>
        <taxon>Porphyromonas</taxon>
    </lineage>
</organism>
<accession>A0A0A2E8C3</accession>
<dbReference type="EMBL" id="JRFA01000019">
    <property type="protein sequence ID" value="KGN73695.1"/>
    <property type="molecule type" value="Genomic_DNA"/>
</dbReference>
<proteinExistence type="predicted"/>
<keyword evidence="2" id="KW-1185">Reference proteome</keyword>
<dbReference type="STRING" id="28115.HQ47_07050"/>
<name>A0A0A2E8C3_9PORP</name>
<dbReference type="Pfam" id="PF18939">
    <property type="entry name" value="DUF5686"/>
    <property type="match status" value="1"/>
</dbReference>
<evidence type="ECO:0000313" key="1">
    <source>
        <dbReference type="EMBL" id="KGN73695.1"/>
    </source>
</evidence>
<comment type="caution">
    <text evidence="1">The sequence shown here is derived from an EMBL/GenBank/DDBJ whole genome shotgun (WGS) entry which is preliminary data.</text>
</comment>
<dbReference type="Proteomes" id="UP000030103">
    <property type="component" value="Unassembled WGS sequence"/>
</dbReference>
<gene>
    <name evidence="1" type="ORF">HQ47_07050</name>
</gene>
<dbReference type="RefSeq" id="WP_036874294.1">
    <property type="nucleotide sequence ID" value="NZ_JRFA01000019.1"/>
</dbReference>
<reference evidence="1 2" key="1">
    <citation type="submission" date="2014-09" db="EMBL/GenBank/DDBJ databases">
        <title>Draft Genome Sequence of Porphyromonas macacae COT-192_OH2859.</title>
        <authorList>
            <person name="Wallis C."/>
            <person name="Deusch O."/>
            <person name="O'Flynn C."/>
            <person name="Davis I."/>
            <person name="Horsfall A."/>
            <person name="Kirkwood N."/>
            <person name="Harris S."/>
            <person name="Eisen J.A."/>
            <person name="Coil D.A."/>
            <person name="Darling A.E."/>
            <person name="Jospin G."/>
            <person name="Alexiev A."/>
        </authorList>
    </citation>
    <scope>NUCLEOTIDE SEQUENCE [LARGE SCALE GENOMIC DNA]</scope>
    <source>
        <strain evidence="2">COT-192 OH2859</strain>
    </source>
</reference>
<sequence length="493" mass="56363">MMRKAPFFISLLLILFTESSLIRAQKPGWEMIPSTDSSIYVAADTLNNGAVSRQMVRLLRYRPLPEFVRIHRGYSIMEEANERFLEQDRTNIHPNRMIKRDRNDFGLPNVLFGKALDYGSHWRLVLPGLASVFPDWNSVDGLWTGFSVGLSYRFSPGVRLTYRPNVYYTWKSKHIFTHHYLYLHYAPRVAGLFLAGAGITSDYTNMPTAKNYYLSEHATGLLGNNPIHIFKKEFLVARNELFAGPVQLTLSGAYERRRMSGLTPGNEMLEHNSLAVEAEVLFHTTPRYLYSTAGGTKYVSPAGYPGPVLGVVYRQAFKPGKADDALPWSEYRRIELLMRGVFRFGEADLLNYQITGGKFLNRKYVGLPDERYFTKSLSANLNQMDFRFFTTPSNYNGGESWASLILSYHPKRLFIRTHGKSLFTPDEALHFNMITRFDSYAPYAETGYSAGLGSDFIRLGAFVGYDFEAKSWRPAMRLSIPFARLTMLITDRE</sequence>
<dbReference type="OrthoDB" id="983143at2"/>
<dbReference type="InterPro" id="IPR043741">
    <property type="entry name" value="DUF5686"/>
</dbReference>
<evidence type="ECO:0008006" key="3">
    <source>
        <dbReference type="Google" id="ProtNLM"/>
    </source>
</evidence>